<organism evidence="1 2">
    <name type="scientific">Galdieria sulphuraria</name>
    <name type="common">Red alga</name>
    <dbReference type="NCBI Taxonomy" id="130081"/>
    <lineage>
        <taxon>Eukaryota</taxon>
        <taxon>Rhodophyta</taxon>
        <taxon>Bangiophyceae</taxon>
        <taxon>Galdieriales</taxon>
        <taxon>Galdieriaceae</taxon>
        <taxon>Galdieria</taxon>
    </lineage>
</organism>
<dbReference type="GeneID" id="17086434"/>
<dbReference type="eggNOG" id="ENOG502QWAW">
    <property type="taxonomic scope" value="Eukaryota"/>
</dbReference>
<proteinExistence type="predicted"/>
<keyword evidence="2" id="KW-1185">Reference proteome</keyword>
<dbReference type="RefSeq" id="XP_005704053.1">
    <property type="nucleotide sequence ID" value="XM_005703996.1"/>
</dbReference>
<dbReference type="PANTHER" id="PTHR33524:SF1">
    <property type="entry name" value="SET DOMAIN-CONTAINING PROTEIN"/>
    <property type="match status" value="1"/>
</dbReference>
<evidence type="ECO:0000313" key="2">
    <source>
        <dbReference type="Proteomes" id="UP000030680"/>
    </source>
</evidence>
<dbReference type="EMBL" id="KB454531">
    <property type="protein sequence ID" value="EME27532.1"/>
    <property type="molecule type" value="Genomic_DNA"/>
</dbReference>
<dbReference type="Gramene" id="EME27532">
    <property type="protein sequence ID" value="EME27532"/>
    <property type="gene ID" value="Gasu_49800"/>
</dbReference>
<dbReference type="EMBL" id="KB454531">
    <property type="protein sequence ID" value="EME27533.1"/>
    <property type="molecule type" value="Genomic_DNA"/>
</dbReference>
<reference evidence="2" key="1">
    <citation type="journal article" date="2013" name="Science">
        <title>Gene transfer from bacteria and archaea facilitated evolution of an extremophilic eukaryote.</title>
        <authorList>
            <person name="Schonknecht G."/>
            <person name="Chen W.H."/>
            <person name="Ternes C.M."/>
            <person name="Barbier G.G."/>
            <person name="Shrestha R.P."/>
            <person name="Stanke M."/>
            <person name="Brautigam A."/>
            <person name="Baker B.J."/>
            <person name="Banfield J.F."/>
            <person name="Garavito R.M."/>
            <person name="Carr K."/>
            <person name="Wilkerson C."/>
            <person name="Rensing S.A."/>
            <person name="Gagneul D."/>
            <person name="Dickenson N.E."/>
            <person name="Oesterhelt C."/>
            <person name="Lercher M.J."/>
            <person name="Weber A.P."/>
        </authorList>
    </citation>
    <scope>NUCLEOTIDE SEQUENCE [LARGE SCALE GENOMIC DNA]</scope>
    <source>
        <strain evidence="2">074W</strain>
    </source>
</reference>
<dbReference type="RefSeq" id="XP_005704052.1">
    <property type="nucleotide sequence ID" value="XM_005703995.1"/>
</dbReference>
<dbReference type="AlphaFoldDB" id="M2XV52"/>
<dbReference type="InterPro" id="IPR046341">
    <property type="entry name" value="SET_dom_sf"/>
</dbReference>
<dbReference type="OrthoDB" id="442460at2759"/>
<dbReference type="Gene3D" id="2.170.270.10">
    <property type="entry name" value="SET domain"/>
    <property type="match status" value="1"/>
</dbReference>
<name>M2XV52_GALSU</name>
<gene>
    <name evidence="1" type="ORF">Gasu_49800</name>
</gene>
<dbReference type="InterPro" id="IPR040415">
    <property type="entry name" value="SETD9"/>
</dbReference>
<accession>M2XV52</accession>
<dbReference type="CDD" id="cd10537">
    <property type="entry name" value="SET_SETD9"/>
    <property type="match status" value="1"/>
</dbReference>
<dbReference type="Proteomes" id="UP000030680">
    <property type="component" value="Unassembled WGS sequence"/>
</dbReference>
<sequence>MEGNGHRLCASFDMILFRSVDRFLTRLHNYFFEKTVSGKEKLRQNDTLRLYVLTSLKRDGKKAADFFSRIMDGSETIDRVTQKKFEEFLPSPEEQKEILERNIWEQLLNMFSVLDICSRRKPCLPYGSLALLEKPRFPDPLPDPSDLISFANRIKAGQLTDRSGDLVSLSSNHKELQTIDRQILQIDRRIKQYVPTEQDYEEMSRRIEKELGFIVYRATSTIPDAGQGLFIKGQCTVGSVVALYPGIIYFPSEWEKLPGYPYVSKYNVHLVKRQDGVIIDGKPYDEQTISFQGERPEVAWERINPFALGQYANHPPKGTEPNIIALSFDYPLYRMSPAMKILVPNRYLLDEQEDEAWSSHLSKMEDVMQFGKDRKSRVMRGMVIITLRDVENEELFINYRYNPFATHPEWYWDPSPEETQWLIEDRQKGERTNFFS</sequence>
<evidence type="ECO:0008006" key="3">
    <source>
        <dbReference type="Google" id="ProtNLM"/>
    </source>
</evidence>
<evidence type="ECO:0000313" key="1">
    <source>
        <dbReference type="EMBL" id="EME27533.1"/>
    </source>
</evidence>
<reference evidence="1" key="2">
    <citation type="journal article" date="2013" name="Science">
        <title>Gene Transfer from Bacteria and Archaea Facilitated Evolution of an Extremophilic Eukaryote.</title>
        <authorList>
            <person name="Schoenknecht G."/>
            <person name="Chen W.-H."/>
            <person name="Ternes C.M."/>
            <person name="Barbier G.G."/>
            <person name="Shrestha R.P."/>
            <person name="Stanke M."/>
            <person name="Brautigam A."/>
            <person name="Baker B.J."/>
            <person name="Banfield J.F."/>
            <person name="Garavito R.M."/>
            <person name="Carr K."/>
            <person name="Wilkerson C."/>
            <person name="Rensing S.A."/>
            <person name="Gagneul D."/>
            <person name="Dickenson N.E."/>
            <person name="Oesterhelt C."/>
            <person name="Lercher M.J."/>
            <person name="Weber A.P.M."/>
        </authorList>
    </citation>
    <scope>NUCLEOTIDE SEQUENCE</scope>
    <source>
        <strain evidence="1">074W</strain>
    </source>
</reference>
<protein>
    <recommendedName>
        <fullName evidence="3">SET domain-containing protein</fullName>
    </recommendedName>
</protein>
<dbReference type="Gramene" id="EME27533">
    <property type="protein sequence ID" value="EME27533"/>
    <property type="gene ID" value="Gasu_49800"/>
</dbReference>
<dbReference type="PANTHER" id="PTHR33524">
    <property type="entry name" value="C5ORF35"/>
    <property type="match status" value="1"/>
</dbReference>
<dbReference type="KEGG" id="gsl:Gasu_49800"/>